<gene>
    <name evidence="2" type="ORF">PIB30_091589</name>
</gene>
<evidence type="ECO:0000313" key="3">
    <source>
        <dbReference type="Proteomes" id="UP001341840"/>
    </source>
</evidence>
<proteinExistence type="predicted"/>
<dbReference type="EMBL" id="JASCZI010213286">
    <property type="protein sequence ID" value="MED6201096.1"/>
    <property type="molecule type" value="Genomic_DNA"/>
</dbReference>
<dbReference type="Pfam" id="PF13456">
    <property type="entry name" value="RVT_3"/>
    <property type="match status" value="1"/>
</dbReference>
<evidence type="ECO:0000313" key="2">
    <source>
        <dbReference type="EMBL" id="MED6201096.1"/>
    </source>
</evidence>
<evidence type="ECO:0000259" key="1">
    <source>
        <dbReference type="Pfam" id="PF13456"/>
    </source>
</evidence>
<sequence length="66" mass="7650">MDLSYKIQDLLRRKWNVKFALVNREANSAADWMAKKAKKGAHSDSDYFLWTAPGVELDWILHQEAA</sequence>
<protein>
    <recommendedName>
        <fullName evidence="1">RNase H type-1 domain-containing protein</fullName>
    </recommendedName>
</protein>
<accession>A0ABU6XUA6</accession>
<dbReference type="InterPro" id="IPR002156">
    <property type="entry name" value="RNaseH_domain"/>
</dbReference>
<feature type="non-terminal residue" evidence="2">
    <location>
        <position position="66"/>
    </location>
</feature>
<feature type="domain" description="RNase H type-1" evidence="1">
    <location>
        <begin position="5"/>
        <end position="37"/>
    </location>
</feature>
<name>A0ABU6XUA6_9FABA</name>
<reference evidence="2 3" key="1">
    <citation type="journal article" date="2023" name="Plants (Basel)">
        <title>Bridging the Gap: Combining Genomics and Transcriptomics Approaches to Understand Stylosanthes scabra, an Orphan Legume from the Brazilian Caatinga.</title>
        <authorList>
            <person name="Ferreira-Neto J.R.C."/>
            <person name="da Silva M.D."/>
            <person name="Binneck E."/>
            <person name="de Melo N.F."/>
            <person name="da Silva R.H."/>
            <person name="de Melo A.L.T.M."/>
            <person name="Pandolfi V."/>
            <person name="Bustamante F.O."/>
            <person name="Brasileiro-Vidal A.C."/>
            <person name="Benko-Iseppon A.M."/>
        </authorList>
    </citation>
    <scope>NUCLEOTIDE SEQUENCE [LARGE SCALE GENOMIC DNA]</scope>
    <source>
        <tissue evidence="2">Leaves</tissue>
    </source>
</reference>
<organism evidence="2 3">
    <name type="scientific">Stylosanthes scabra</name>
    <dbReference type="NCBI Taxonomy" id="79078"/>
    <lineage>
        <taxon>Eukaryota</taxon>
        <taxon>Viridiplantae</taxon>
        <taxon>Streptophyta</taxon>
        <taxon>Embryophyta</taxon>
        <taxon>Tracheophyta</taxon>
        <taxon>Spermatophyta</taxon>
        <taxon>Magnoliopsida</taxon>
        <taxon>eudicotyledons</taxon>
        <taxon>Gunneridae</taxon>
        <taxon>Pentapetalae</taxon>
        <taxon>rosids</taxon>
        <taxon>fabids</taxon>
        <taxon>Fabales</taxon>
        <taxon>Fabaceae</taxon>
        <taxon>Papilionoideae</taxon>
        <taxon>50 kb inversion clade</taxon>
        <taxon>dalbergioids sensu lato</taxon>
        <taxon>Dalbergieae</taxon>
        <taxon>Pterocarpus clade</taxon>
        <taxon>Stylosanthes</taxon>
    </lineage>
</organism>
<comment type="caution">
    <text evidence="2">The sequence shown here is derived from an EMBL/GenBank/DDBJ whole genome shotgun (WGS) entry which is preliminary data.</text>
</comment>
<keyword evidence="3" id="KW-1185">Reference proteome</keyword>
<dbReference type="Proteomes" id="UP001341840">
    <property type="component" value="Unassembled WGS sequence"/>
</dbReference>